<dbReference type="RefSeq" id="XP_004254676.1">
    <property type="nucleotide sequence ID" value="XM_004254628.1"/>
</dbReference>
<dbReference type="SUPFAM" id="SSF52058">
    <property type="entry name" value="L domain-like"/>
    <property type="match status" value="1"/>
</dbReference>
<accession>A0A0A1U1K6</accession>
<proteinExistence type="predicted"/>
<evidence type="ECO:0000256" key="1">
    <source>
        <dbReference type="SAM" id="MobiDB-lite"/>
    </source>
</evidence>
<sequence>MLKNKLTKAIEMILKKKKLEPAEWNINLDQYSEPQKRVTLGLVNVNIEKYYLACVIPYLGHWKDLLHFGFVNKKCFDTLLMVHINPLFPQPEPEYQNENTPIIMIDHTTEIVDLFYETFLLPNIQTFKIKSSQINEAESLMTKYDRIEVLPQAVSSIKYDYMDCSTYCTLNKNATKIVALDFLNCKPELFQLELFTNLQHLRNIPIDMRYGIFNTLKILKLAHFVSKDADCFDQILFERKTDTSFENLKLNLEDINFDKTRVIVTLNQMVEFNKLREECKKFVARLNVSVRELNFESMETENCVIQLKGVRVSPTDLESKLFQTFVDKYLPFDVTIDPLYRCKKSQFDFSNAAILKHLELTTTKDVLRFNLPTLIEDLHIPSSVCVSNFEKCHLTKLEITGTNVFPKTLPKSLKTLVLGESNAIYIRNFEDLEIEELKMEIYSDDYDLPKTLKRFALVGVYSDLPKLGELNSLTALTIIACINKPLQLPSNLVSANLDIRTSENIVFPTSLKYLDILGKRPDVCPNVESLKIYGENTSKVDFVKFFARCNNLKMLKMSNCAAVYQNLPSTLIELHINERKLKSVSIANLTSLKRLEMCFSDIGDMKLPTTIQVLVLEYTLELGVAGEKYFEHMDNVECYIGKESFRFTKEKMRLCRVNTKGLYSKYTTPNLEGVYNFGNGFAIFSFRFEDVGYDDSTSDQEHDQMERITRRRALMDRDPYSDFIVEEDNNEMANEDNRAVLFPQNTRPNNSTLGTNALLFQNSPIVIENNAQESIPDNNNIKSGQGNQDSPFEID</sequence>
<evidence type="ECO:0000313" key="3">
    <source>
        <dbReference type="Proteomes" id="UP000014680"/>
    </source>
</evidence>
<evidence type="ECO:0000313" key="2">
    <source>
        <dbReference type="EMBL" id="ELP87905.1"/>
    </source>
</evidence>
<keyword evidence="3" id="KW-1185">Reference proteome</keyword>
<name>A0A0A1U1K6_ENTIV</name>
<dbReference type="Proteomes" id="UP000014680">
    <property type="component" value="Unassembled WGS sequence"/>
</dbReference>
<dbReference type="VEuPathDB" id="AmoebaDB:EIN_274920"/>
<reference evidence="2 3" key="1">
    <citation type="submission" date="2012-10" db="EMBL/GenBank/DDBJ databases">
        <authorList>
            <person name="Zafar N."/>
            <person name="Inman J."/>
            <person name="Hall N."/>
            <person name="Lorenzi H."/>
            <person name="Caler E."/>
        </authorList>
    </citation>
    <scope>NUCLEOTIDE SEQUENCE [LARGE SCALE GENOMIC DNA]</scope>
    <source>
        <strain evidence="2 3">IP1</strain>
    </source>
</reference>
<dbReference type="KEGG" id="eiv:EIN_274920"/>
<dbReference type="AlphaFoldDB" id="A0A0A1U1K6"/>
<feature type="region of interest" description="Disordered" evidence="1">
    <location>
        <begin position="772"/>
        <end position="795"/>
    </location>
</feature>
<protein>
    <recommendedName>
        <fullName evidence="4">Leucine-rich repeat containing protein</fullName>
    </recommendedName>
</protein>
<dbReference type="GeneID" id="14886898"/>
<dbReference type="InterPro" id="IPR032675">
    <property type="entry name" value="LRR_dom_sf"/>
</dbReference>
<dbReference type="EMBL" id="KB206783">
    <property type="protein sequence ID" value="ELP87905.1"/>
    <property type="molecule type" value="Genomic_DNA"/>
</dbReference>
<gene>
    <name evidence="2" type="ORF">EIN_274920</name>
</gene>
<organism evidence="2 3">
    <name type="scientific">Entamoeba invadens IP1</name>
    <dbReference type="NCBI Taxonomy" id="370355"/>
    <lineage>
        <taxon>Eukaryota</taxon>
        <taxon>Amoebozoa</taxon>
        <taxon>Evosea</taxon>
        <taxon>Archamoebae</taxon>
        <taxon>Mastigamoebida</taxon>
        <taxon>Entamoebidae</taxon>
        <taxon>Entamoeba</taxon>
    </lineage>
</organism>
<dbReference type="Gene3D" id="3.80.10.10">
    <property type="entry name" value="Ribonuclease Inhibitor"/>
    <property type="match status" value="1"/>
</dbReference>
<evidence type="ECO:0008006" key="4">
    <source>
        <dbReference type="Google" id="ProtNLM"/>
    </source>
</evidence>